<gene>
    <name evidence="10" type="ORF">QN277_010185</name>
</gene>
<dbReference type="FunFam" id="2.40.70.10:FF:000050">
    <property type="entry name" value="Aspartic proteinase CDR1"/>
    <property type="match status" value="1"/>
</dbReference>
<evidence type="ECO:0000256" key="8">
    <source>
        <dbReference type="SAM" id="SignalP"/>
    </source>
</evidence>
<keyword evidence="3" id="KW-0964">Secreted</keyword>
<dbReference type="SUPFAM" id="SSF50630">
    <property type="entry name" value="Acid proteases"/>
    <property type="match status" value="1"/>
</dbReference>
<evidence type="ECO:0000256" key="6">
    <source>
        <dbReference type="ARBA" id="ARBA00022801"/>
    </source>
</evidence>
<dbReference type="GO" id="GO:0004190">
    <property type="term" value="F:aspartic-type endopeptidase activity"/>
    <property type="evidence" value="ECO:0007669"/>
    <property type="project" value="UniProtKB-KW"/>
</dbReference>
<keyword evidence="8" id="KW-0732">Signal</keyword>
<dbReference type="CDD" id="cd05476">
    <property type="entry name" value="pepsin_A_like_plant"/>
    <property type="match status" value="1"/>
</dbReference>
<name>A0AAE1M6E9_9FABA</name>
<evidence type="ECO:0000259" key="9">
    <source>
        <dbReference type="PROSITE" id="PS51767"/>
    </source>
</evidence>
<dbReference type="InterPro" id="IPR033121">
    <property type="entry name" value="PEPTIDASE_A1"/>
</dbReference>
<dbReference type="Pfam" id="PF14541">
    <property type="entry name" value="TAXi_C"/>
    <property type="match status" value="1"/>
</dbReference>
<dbReference type="InterPro" id="IPR051708">
    <property type="entry name" value="Plant_Aspart_Prot_A1"/>
</dbReference>
<feature type="domain" description="Peptidase A1" evidence="9">
    <location>
        <begin position="89"/>
        <end position="427"/>
    </location>
</feature>
<keyword evidence="5" id="KW-0064">Aspartyl protease</keyword>
<dbReference type="Gene3D" id="2.40.70.10">
    <property type="entry name" value="Acid Proteases"/>
    <property type="match status" value="2"/>
</dbReference>
<protein>
    <recommendedName>
        <fullName evidence="9">Peptidase A1 domain-containing protein</fullName>
    </recommendedName>
</protein>
<dbReference type="Proteomes" id="UP001293593">
    <property type="component" value="Unassembled WGS sequence"/>
</dbReference>
<comment type="subcellular location">
    <subcellularLocation>
        <location evidence="1">Secreted</location>
    </subcellularLocation>
</comment>
<dbReference type="InterPro" id="IPR032799">
    <property type="entry name" value="TAXi_C"/>
</dbReference>
<feature type="signal peptide" evidence="8">
    <location>
        <begin position="1"/>
        <end position="22"/>
    </location>
</feature>
<dbReference type="PANTHER" id="PTHR47967:SF128">
    <property type="entry name" value="ASPARTIC PROTEINASE CDR1-LIKE"/>
    <property type="match status" value="1"/>
</dbReference>
<evidence type="ECO:0000256" key="4">
    <source>
        <dbReference type="ARBA" id="ARBA00022670"/>
    </source>
</evidence>
<dbReference type="InterPro" id="IPR021109">
    <property type="entry name" value="Peptidase_aspartic_dom_sf"/>
</dbReference>
<dbReference type="InterPro" id="IPR032861">
    <property type="entry name" value="TAXi_N"/>
</dbReference>
<keyword evidence="7" id="KW-0325">Glycoprotein</keyword>
<dbReference type="EMBL" id="JAWXYG010000015">
    <property type="protein sequence ID" value="KAK4253524.1"/>
    <property type="molecule type" value="Genomic_DNA"/>
</dbReference>
<dbReference type="InterPro" id="IPR001969">
    <property type="entry name" value="Aspartic_peptidase_AS"/>
</dbReference>
<dbReference type="Pfam" id="PF14543">
    <property type="entry name" value="TAXi_N"/>
    <property type="match status" value="1"/>
</dbReference>
<evidence type="ECO:0000256" key="5">
    <source>
        <dbReference type="ARBA" id="ARBA00022750"/>
    </source>
</evidence>
<dbReference type="FunFam" id="2.40.70.10:FF:000031">
    <property type="entry name" value="Aspartyl protease AED1"/>
    <property type="match status" value="1"/>
</dbReference>
<keyword evidence="6" id="KW-0378">Hydrolase</keyword>
<evidence type="ECO:0000256" key="2">
    <source>
        <dbReference type="ARBA" id="ARBA00007447"/>
    </source>
</evidence>
<reference evidence="10" key="1">
    <citation type="submission" date="2023-10" db="EMBL/GenBank/DDBJ databases">
        <title>Chromosome-level genome of the transformable northern wattle, Acacia crassicarpa.</title>
        <authorList>
            <person name="Massaro I."/>
            <person name="Sinha N.R."/>
            <person name="Poethig S."/>
            <person name="Leichty A.R."/>
        </authorList>
    </citation>
    <scope>NUCLEOTIDE SEQUENCE</scope>
    <source>
        <strain evidence="10">Acra3RX</strain>
        <tissue evidence="10">Leaf</tissue>
    </source>
</reference>
<evidence type="ECO:0000256" key="1">
    <source>
        <dbReference type="ARBA" id="ARBA00004613"/>
    </source>
</evidence>
<dbReference type="GO" id="GO:0006508">
    <property type="term" value="P:proteolysis"/>
    <property type="evidence" value="ECO:0007669"/>
    <property type="project" value="UniProtKB-KW"/>
</dbReference>
<dbReference type="AlphaFoldDB" id="A0AAE1M6E9"/>
<sequence>MHAHSLALIILLLSTFSVNSNATKGFSIDLVHRDSPLSPFYNSSMTHSERVQNAALRSISRANRFGQSSSMADSSELVETDIIPNDANYLMKISVGTPPVERWAVADTGSDLIWFQCSPCPQCYPQNEQLFDPKSSSTYASLSCGSEQCKSLPQVTVQGQSYPNCGTSNECMYFYSYGDGSYTIGELGTESLSFGQAALFPKRVFGCGHNNNLAFYQNTAGFVGLGQGPLSLVSQMGNVGRKFSYCLPPISQQQTTSTKLRFGEEATISGNEVVSTPLIPRPDSPTYYYLNLEGITVGQQTVPLTSQGNGNIFIDSGTTLTMLPTSFYDQVEALVRQAIGADQLIVQKSYSKLCYTNAKSIQNVPAFVVHFTGANLSLNLQNIFRFISDDVMCLAMLPTDGKFIYGNVAHIDFEVEYDLDQKKVSFSPVDCTKQ</sequence>
<dbReference type="GO" id="GO:0005576">
    <property type="term" value="C:extracellular region"/>
    <property type="evidence" value="ECO:0007669"/>
    <property type="project" value="UniProtKB-SubCell"/>
</dbReference>
<dbReference type="InterPro" id="IPR034161">
    <property type="entry name" value="Pepsin-like_plant"/>
</dbReference>
<dbReference type="PROSITE" id="PS00141">
    <property type="entry name" value="ASP_PROTEASE"/>
    <property type="match status" value="1"/>
</dbReference>
<accession>A0AAE1M6E9</accession>
<organism evidence="10 11">
    <name type="scientific">Acacia crassicarpa</name>
    <name type="common">northern wattle</name>
    <dbReference type="NCBI Taxonomy" id="499986"/>
    <lineage>
        <taxon>Eukaryota</taxon>
        <taxon>Viridiplantae</taxon>
        <taxon>Streptophyta</taxon>
        <taxon>Embryophyta</taxon>
        <taxon>Tracheophyta</taxon>
        <taxon>Spermatophyta</taxon>
        <taxon>Magnoliopsida</taxon>
        <taxon>eudicotyledons</taxon>
        <taxon>Gunneridae</taxon>
        <taxon>Pentapetalae</taxon>
        <taxon>rosids</taxon>
        <taxon>fabids</taxon>
        <taxon>Fabales</taxon>
        <taxon>Fabaceae</taxon>
        <taxon>Caesalpinioideae</taxon>
        <taxon>mimosoid clade</taxon>
        <taxon>Acacieae</taxon>
        <taxon>Acacia</taxon>
    </lineage>
</organism>
<dbReference type="PANTHER" id="PTHR47967">
    <property type="entry name" value="OS07G0603500 PROTEIN-RELATED"/>
    <property type="match status" value="1"/>
</dbReference>
<feature type="chain" id="PRO_5042255488" description="Peptidase A1 domain-containing protein" evidence="8">
    <location>
        <begin position="23"/>
        <end position="434"/>
    </location>
</feature>
<evidence type="ECO:0000256" key="7">
    <source>
        <dbReference type="ARBA" id="ARBA00023180"/>
    </source>
</evidence>
<evidence type="ECO:0000256" key="3">
    <source>
        <dbReference type="ARBA" id="ARBA00022525"/>
    </source>
</evidence>
<evidence type="ECO:0000313" key="10">
    <source>
        <dbReference type="EMBL" id="KAK4253524.1"/>
    </source>
</evidence>
<proteinExistence type="inferred from homology"/>
<comment type="caution">
    <text evidence="10">The sequence shown here is derived from an EMBL/GenBank/DDBJ whole genome shotgun (WGS) entry which is preliminary data.</text>
</comment>
<dbReference type="PROSITE" id="PS51767">
    <property type="entry name" value="PEPTIDASE_A1"/>
    <property type="match status" value="1"/>
</dbReference>
<evidence type="ECO:0000313" key="11">
    <source>
        <dbReference type="Proteomes" id="UP001293593"/>
    </source>
</evidence>
<keyword evidence="11" id="KW-1185">Reference proteome</keyword>
<comment type="similarity">
    <text evidence="2">Belongs to the peptidase A1 family.</text>
</comment>
<keyword evidence="4" id="KW-0645">Protease</keyword>